<comment type="function">
    <text evidence="1">Core subunit of the mitochondrial membrane respiratory chain NADH dehydrogenase (Complex I) that is believed to belong to the minimal assembly required for catalysis. Complex I functions in the transfer of electrons from NADH to the respiratory chain. The immediate electron acceptor for the enzyme is believed to be ubiquinone.</text>
</comment>
<feature type="transmembrane region" description="Helical" evidence="17">
    <location>
        <begin position="100"/>
        <end position="122"/>
    </location>
</feature>
<evidence type="ECO:0000313" key="20">
    <source>
        <dbReference type="EMBL" id="AXJ93387.1"/>
    </source>
</evidence>
<feature type="transmembrane region" description="Helical" evidence="17">
    <location>
        <begin position="50"/>
        <end position="70"/>
    </location>
</feature>
<dbReference type="GO" id="GO:0031966">
    <property type="term" value="C:mitochondrial membrane"/>
    <property type="evidence" value="ECO:0007669"/>
    <property type="project" value="UniProtKB-SubCell"/>
</dbReference>
<protein>
    <recommendedName>
        <fullName evidence="5 17">NADH-ubiquinone oxidoreductase chain 4</fullName>
        <ecNumber evidence="4 17">7.1.1.2</ecNumber>
    </recommendedName>
</protein>
<evidence type="ECO:0000256" key="14">
    <source>
        <dbReference type="ARBA" id="ARBA00023128"/>
    </source>
</evidence>
<dbReference type="InterPro" id="IPR000260">
    <property type="entry name" value="NADH4_N"/>
</dbReference>
<accession>A0A345WJY1</accession>
<comment type="similarity">
    <text evidence="3 17">Belongs to the complex I subunit 4 family.</text>
</comment>
<gene>
    <name evidence="20" type="primary">nad4</name>
</gene>
<feature type="transmembrane region" description="Helical" evidence="17">
    <location>
        <begin position="169"/>
        <end position="192"/>
    </location>
</feature>
<name>A0A345WJY1_9CRUS</name>
<dbReference type="GO" id="GO:0048039">
    <property type="term" value="F:ubiquinone binding"/>
    <property type="evidence" value="ECO:0007669"/>
    <property type="project" value="TreeGrafter"/>
</dbReference>
<dbReference type="GO" id="GO:0015990">
    <property type="term" value="P:electron transport coupled proton transport"/>
    <property type="evidence" value="ECO:0007669"/>
    <property type="project" value="TreeGrafter"/>
</dbReference>
<dbReference type="Pfam" id="PF01059">
    <property type="entry name" value="Oxidored_q5_N"/>
    <property type="match status" value="1"/>
</dbReference>
<feature type="domain" description="NADH:ubiquinone oxidoreductase chain 4 N-terminal" evidence="19">
    <location>
        <begin position="1"/>
        <end position="93"/>
    </location>
</feature>
<feature type="transmembrane region" description="Helical" evidence="17">
    <location>
        <begin position="323"/>
        <end position="345"/>
    </location>
</feature>
<evidence type="ECO:0000256" key="17">
    <source>
        <dbReference type="RuleBase" id="RU003297"/>
    </source>
</evidence>
<evidence type="ECO:0000256" key="4">
    <source>
        <dbReference type="ARBA" id="ARBA00012944"/>
    </source>
</evidence>
<dbReference type="PANTHER" id="PTHR43507:SF20">
    <property type="entry name" value="NADH-UBIQUINONE OXIDOREDUCTASE CHAIN 4"/>
    <property type="match status" value="1"/>
</dbReference>
<feature type="transmembrane region" description="Helical" evidence="17">
    <location>
        <begin position="77"/>
        <end position="94"/>
    </location>
</feature>
<feature type="domain" description="NADH:quinone oxidoreductase/Mrp antiporter transmembrane" evidence="18">
    <location>
        <begin position="97"/>
        <end position="376"/>
    </location>
</feature>
<evidence type="ECO:0000256" key="16">
    <source>
        <dbReference type="ARBA" id="ARBA00049551"/>
    </source>
</evidence>
<keyword evidence="9" id="KW-1278">Translocase</keyword>
<keyword evidence="13 17" id="KW-0830">Ubiquinone</keyword>
<geneLocation type="mitochondrion" evidence="20"/>
<comment type="catalytic activity">
    <reaction evidence="16 17">
        <text>a ubiquinone + NADH + 5 H(+)(in) = a ubiquinol + NAD(+) + 4 H(+)(out)</text>
        <dbReference type="Rhea" id="RHEA:29091"/>
        <dbReference type="Rhea" id="RHEA-COMP:9565"/>
        <dbReference type="Rhea" id="RHEA-COMP:9566"/>
        <dbReference type="ChEBI" id="CHEBI:15378"/>
        <dbReference type="ChEBI" id="CHEBI:16389"/>
        <dbReference type="ChEBI" id="CHEBI:17976"/>
        <dbReference type="ChEBI" id="CHEBI:57540"/>
        <dbReference type="ChEBI" id="CHEBI:57945"/>
        <dbReference type="EC" id="7.1.1.2"/>
    </reaction>
</comment>
<keyword evidence="12 17" id="KW-0520">NAD</keyword>
<evidence type="ECO:0000256" key="1">
    <source>
        <dbReference type="ARBA" id="ARBA00003257"/>
    </source>
</evidence>
<proteinExistence type="inferred from homology"/>
<evidence type="ECO:0000256" key="11">
    <source>
        <dbReference type="ARBA" id="ARBA00022989"/>
    </source>
</evidence>
<dbReference type="Pfam" id="PF00361">
    <property type="entry name" value="Proton_antipo_M"/>
    <property type="match status" value="1"/>
</dbReference>
<evidence type="ECO:0000256" key="7">
    <source>
        <dbReference type="ARBA" id="ARBA00022660"/>
    </source>
</evidence>
<dbReference type="EC" id="7.1.1.2" evidence="4 17"/>
<feature type="transmembrane region" description="Helical" evidence="17">
    <location>
        <begin position="365"/>
        <end position="388"/>
    </location>
</feature>
<evidence type="ECO:0000256" key="5">
    <source>
        <dbReference type="ARBA" id="ARBA00021006"/>
    </source>
</evidence>
<feature type="transmembrane region" description="Helical" evidence="17">
    <location>
        <begin position="129"/>
        <end position="149"/>
    </location>
</feature>
<evidence type="ECO:0000256" key="15">
    <source>
        <dbReference type="ARBA" id="ARBA00023136"/>
    </source>
</evidence>
<evidence type="ECO:0000259" key="18">
    <source>
        <dbReference type="Pfam" id="PF00361"/>
    </source>
</evidence>
<keyword evidence="11 17" id="KW-1133">Transmembrane helix</keyword>
<dbReference type="InterPro" id="IPR003918">
    <property type="entry name" value="NADH_UbQ_OxRdtase"/>
</dbReference>
<feature type="transmembrane region" description="Helical" evidence="17">
    <location>
        <begin position="289"/>
        <end position="311"/>
    </location>
</feature>
<dbReference type="EMBL" id="MG767172">
    <property type="protein sequence ID" value="AXJ93387.1"/>
    <property type="molecule type" value="Genomic_DNA"/>
</dbReference>
<keyword evidence="7 17" id="KW-0679">Respiratory chain</keyword>
<evidence type="ECO:0000259" key="19">
    <source>
        <dbReference type="Pfam" id="PF01059"/>
    </source>
</evidence>
<comment type="function">
    <text evidence="17">Core subunit of the mitochondrial membrane respiratory chain NADH dehydrogenase (Complex I) which catalyzes electron transfer from NADH through the respiratory chain, using ubiquinone as an electron acceptor. Essential for the catalytic activity and assembly of complex I.</text>
</comment>
<reference evidence="20" key="1">
    <citation type="submission" date="2018-01" db="EMBL/GenBank/DDBJ databases">
        <authorList>
            <person name="Gaut B.S."/>
            <person name="Morton B.R."/>
            <person name="Clegg M.T."/>
            <person name="Duvall M.R."/>
        </authorList>
    </citation>
    <scope>NUCLEOTIDE SEQUENCE</scope>
</reference>
<dbReference type="AlphaFoldDB" id="A0A345WJY1"/>
<keyword evidence="8 17" id="KW-0812">Transmembrane</keyword>
<dbReference type="GO" id="GO:0003954">
    <property type="term" value="F:NADH dehydrogenase activity"/>
    <property type="evidence" value="ECO:0007669"/>
    <property type="project" value="TreeGrafter"/>
</dbReference>
<evidence type="ECO:0000256" key="13">
    <source>
        <dbReference type="ARBA" id="ARBA00023075"/>
    </source>
</evidence>
<evidence type="ECO:0000256" key="10">
    <source>
        <dbReference type="ARBA" id="ARBA00022982"/>
    </source>
</evidence>
<evidence type="ECO:0000256" key="8">
    <source>
        <dbReference type="ARBA" id="ARBA00022692"/>
    </source>
</evidence>
<evidence type="ECO:0000256" key="2">
    <source>
        <dbReference type="ARBA" id="ARBA00004225"/>
    </source>
</evidence>
<feature type="transmembrane region" description="Helical" evidence="17">
    <location>
        <begin position="260"/>
        <end position="283"/>
    </location>
</feature>
<evidence type="ECO:0000256" key="9">
    <source>
        <dbReference type="ARBA" id="ARBA00022967"/>
    </source>
</evidence>
<evidence type="ECO:0000256" key="3">
    <source>
        <dbReference type="ARBA" id="ARBA00009025"/>
    </source>
</evidence>
<feature type="transmembrane region" description="Helical" evidence="17">
    <location>
        <begin position="409"/>
        <end position="429"/>
    </location>
</feature>
<dbReference type="PRINTS" id="PR01437">
    <property type="entry name" value="NUOXDRDTASE4"/>
</dbReference>
<sequence>MLKLMLMCLFMVPLRKYWLEVSGLLGLMGICSMNVGMVNNYSGSGLYLDWLSGGLVVLSMWVVLLSVLGSSNFNSSVWFNLCLGVLLGVLMMTFCCQSVLMFYMSFEASLMPLFFLMMGWGVQPERLQASVYFLLYTLVGSLPLLFSFMWMYSDSGGALWGGVVSNVSIYVWAGLLVAFLVKLPLFLVHLWLPKAHVEAPLAGSMILAGVTLKLGVYGIIRLLSTVVEGHMLWGQVFMVVGAVGSIVMGLVCLRQVDLKALIAYSSVSHMGVGLLGVMMSNVWGLIGGYWMLLAHGLASSGMFSLANVGYSRLGSRSIYMNKGLLNLMPSMTMWWFLICICNMASPPSLNLFSEMFILVGLGSWSTYLLILVLVGGYFSACYSLYVFSFTQHGEYKEGGGVSGGYCSEYLLMALHWIPLNIIFIGMYMLL</sequence>
<keyword evidence="15 17" id="KW-0472">Membrane</keyword>
<feature type="transmembrane region" description="Helical" evidence="17">
    <location>
        <begin position="232"/>
        <end position="253"/>
    </location>
</feature>
<feature type="transmembrane region" description="Helical" evidence="17">
    <location>
        <begin position="21"/>
        <end position="38"/>
    </location>
</feature>
<keyword evidence="14 17" id="KW-0496">Mitochondrion</keyword>
<dbReference type="PANTHER" id="PTHR43507">
    <property type="entry name" value="NADH-UBIQUINONE OXIDOREDUCTASE CHAIN 4"/>
    <property type="match status" value="1"/>
</dbReference>
<organism evidence="20">
    <name type="scientific">Vargula tsujii</name>
    <dbReference type="NCBI Taxonomy" id="335805"/>
    <lineage>
        <taxon>Eukaryota</taxon>
        <taxon>Metazoa</taxon>
        <taxon>Ecdysozoa</taxon>
        <taxon>Arthropoda</taxon>
        <taxon>Crustacea</taxon>
        <taxon>Oligostraca</taxon>
        <taxon>Ostracoda</taxon>
        <taxon>Myodocopa</taxon>
        <taxon>Myodocopida</taxon>
        <taxon>Cypridinoidea</taxon>
        <taxon>Cypridinidae</taxon>
        <taxon>Vargula</taxon>
    </lineage>
</organism>
<dbReference type="GO" id="GO:0008137">
    <property type="term" value="F:NADH dehydrogenase (ubiquinone) activity"/>
    <property type="evidence" value="ECO:0007669"/>
    <property type="project" value="UniProtKB-UniRule"/>
</dbReference>
<keyword evidence="10 17" id="KW-0249">Electron transport</keyword>
<evidence type="ECO:0000256" key="12">
    <source>
        <dbReference type="ARBA" id="ARBA00023027"/>
    </source>
</evidence>
<feature type="transmembrane region" description="Helical" evidence="17">
    <location>
        <begin position="199"/>
        <end position="220"/>
    </location>
</feature>
<dbReference type="GO" id="GO:0042773">
    <property type="term" value="P:ATP synthesis coupled electron transport"/>
    <property type="evidence" value="ECO:0007669"/>
    <property type="project" value="InterPro"/>
</dbReference>
<keyword evidence="6 17" id="KW-0813">Transport</keyword>
<evidence type="ECO:0000256" key="6">
    <source>
        <dbReference type="ARBA" id="ARBA00022448"/>
    </source>
</evidence>
<dbReference type="InterPro" id="IPR001750">
    <property type="entry name" value="ND/Mrp_TM"/>
</dbReference>
<comment type="subcellular location">
    <subcellularLocation>
        <location evidence="2 17">Mitochondrion membrane</location>
        <topology evidence="2 17">Multi-pass membrane protein</topology>
    </subcellularLocation>
</comment>